<reference evidence="3 4" key="1">
    <citation type="journal article" date="2019" name="J. Hered.">
        <title>An Improved Genome Assembly for Drosophila navojoa, the Basal Species in the mojavensis Cluster.</title>
        <authorList>
            <person name="Vanderlinde T."/>
            <person name="Dupim E.G."/>
            <person name="Nazario-Yepiz N.O."/>
            <person name="Carvalho A.B."/>
        </authorList>
    </citation>
    <scope>NUCLEOTIDE SEQUENCE [LARGE SCALE GENOMIC DNA]</scope>
    <source>
        <strain evidence="3">Navoj_Jal97</strain>
        <tissue evidence="3">Whole organism</tissue>
    </source>
</reference>
<evidence type="ECO:0000313" key="4">
    <source>
        <dbReference type="Proteomes" id="UP000295192"/>
    </source>
</evidence>
<keyword evidence="2" id="KW-1133">Transmembrane helix</keyword>
<accession>A0A484AZY5</accession>
<organism evidence="3 4">
    <name type="scientific">Drosophila navojoa</name>
    <name type="common">Fruit fly</name>
    <dbReference type="NCBI Taxonomy" id="7232"/>
    <lineage>
        <taxon>Eukaryota</taxon>
        <taxon>Metazoa</taxon>
        <taxon>Ecdysozoa</taxon>
        <taxon>Arthropoda</taxon>
        <taxon>Hexapoda</taxon>
        <taxon>Insecta</taxon>
        <taxon>Pterygota</taxon>
        <taxon>Neoptera</taxon>
        <taxon>Endopterygota</taxon>
        <taxon>Diptera</taxon>
        <taxon>Brachycera</taxon>
        <taxon>Muscomorpha</taxon>
        <taxon>Ephydroidea</taxon>
        <taxon>Drosophilidae</taxon>
        <taxon>Drosophila</taxon>
    </lineage>
</organism>
<dbReference type="AlphaFoldDB" id="A0A484AZY5"/>
<feature type="region of interest" description="Disordered" evidence="1">
    <location>
        <begin position="91"/>
        <end position="126"/>
    </location>
</feature>
<evidence type="ECO:0000313" key="3">
    <source>
        <dbReference type="EMBL" id="TDG42008.1"/>
    </source>
</evidence>
<evidence type="ECO:0000256" key="1">
    <source>
        <dbReference type="SAM" id="MobiDB-lite"/>
    </source>
</evidence>
<dbReference type="EMBL" id="LSRL02000277">
    <property type="protein sequence ID" value="TDG42008.1"/>
    <property type="molecule type" value="Genomic_DNA"/>
</dbReference>
<keyword evidence="4" id="KW-1185">Reference proteome</keyword>
<feature type="transmembrane region" description="Helical" evidence="2">
    <location>
        <begin position="6"/>
        <end position="27"/>
    </location>
</feature>
<comment type="caution">
    <text evidence="3">The sequence shown here is derived from an EMBL/GenBank/DDBJ whole genome shotgun (WGS) entry which is preliminary data.</text>
</comment>
<feature type="compositionally biased region" description="Low complexity" evidence="1">
    <location>
        <begin position="104"/>
        <end position="118"/>
    </location>
</feature>
<dbReference type="Proteomes" id="UP000295192">
    <property type="component" value="Unassembled WGS sequence"/>
</dbReference>
<keyword evidence="2" id="KW-0472">Membrane</keyword>
<evidence type="ECO:0000256" key="2">
    <source>
        <dbReference type="SAM" id="Phobius"/>
    </source>
</evidence>
<keyword evidence="2" id="KW-0812">Transmembrane</keyword>
<gene>
    <name evidence="3" type="ORF">AWZ03_011567</name>
</gene>
<name>A0A484AZY5_DRONA</name>
<proteinExistence type="predicted"/>
<protein>
    <submittedName>
        <fullName evidence="3">Uncharacterized protein</fullName>
    </submittedName>
</protein>
<sequence length="126" mass="14561">MHSIAIIISSTSIIIIIIIIKFVMVLVNNWRQQVDFHQMAKDMPKVLCTHWLQPGREGEVEKAEEVEGLLGQLEGGHQHQIAVINHLPRKVGNSQQDARHEQQQEQQQQQEHLQQQQLPKCRSTHL</sequence>